<feature type="region of interest" description="Disordered" evidence="1">
    <location>
        <begin position="1708"/>
        <end position="1805"/>
    </location>
</feature>
<feature type="compositionally biased region" description="Polar residues" evidence="1">
    <location>
        <begin position="1140"/>
        <end position="1162"/>
    </location>
</feature>
<feature type="region of interest" description="Disordered" evidence="1">
    <location>
        <begin position="350"/>
        <end position="440"/>
    </location>
</feature>
<feature type="compositionally biased region" description="Polar residues" evidence="1">
    <location>
        <begin position="1326"/>
        <end position="1337"/>
    </location>
</feature>
<reference evidence="3" key="1">
    <citation type="submission" date="2025-08" db="UniProtKB">
        <authorList>
            <consortium name="RefSeq"/>
        </authorList>
    </citation>
    <scope>IDENTIFICATION</scope>
    <source>
        <tissue evidence="3">Whole organism</tissue>
    </source>
</reference>
<feature type="region of interest" description="Disordered" evidence="1">
    <location>
        <begin position="1138"/>
        <end position="1166"/>
    </location>
</feature>
<feature type="compositionally biased region" description="Low complexity" evidence="1">
    <location>
        <begin position="101"/>
        <end position="120"/>
    </location>
</feature>
<feature type="compositionally biased region" description="Low complexity" evidence="1">
    <location>
        <begin position="397"/>
        <end position="416"/>
    </location>
</feature>
<feature type="compositionally biased region" description="Polar residues" evidence="1">
    <location>
        <begin position="1363"/>
        <end position="1389"/>
    </location>
</feature>
<proteinExistence type="predicted"/>
<organism evidence="2 3">
    <name type="scientific">Hyalella azteca</name>
    <name type="common">Amphipod</name>
    <dbReference type="NCBI Taxonomy" id="294128"/>
    <lineage>
        <taxon>Eukaryota</taxon>
        <taxon>Metazoa</taxon>
        <taxon>Ecdysozoa</taxon>
        <taxon>Arthropoda</taxon>
        <taxon>Crustacea</taxon>
        <taxon>Multicrustacea</taxon>
        <taxon>Malacostraca</taxon>
        <taxon>Eumalacostraca</taxon>
        <taxon>Peracarida</taxon>
        <taxon>Amphipoda</taxon>
        <taxon>Senticaudata</taxon>
        <taxon>Talitrida</taxon>
        <taxon>Talitroidea</taxon>
        <taxon>Hyalellidae</taxon>
        <taxon>Hyalella</taxon>
    </lineage>
</organism>
<feature type="compositionally biased region" description="Low complexity" evidence="1">
    <location>
        <begin position="1708"/>
        <end position="1721"/>
    </location>
</feature>
<feature type="compositionally biased region" description="Polar residues" evidence="1">
    <location>
        <begin position="657"/>
        <end position="667"/>
    </location>
</feature>
<dbReference type="OMA" id="CKENIRS"/>
<feature type="compositionally biased region" description="Low complexity" evidence="1">
    <location>
        <begin position="71"/>
        <end position="86"/>
    </location>
</feature>
<feature type="compositionally biased region" description="Basic and acidic residues" evidence="1">
    <location>
        <begin position="1758"/>
        <end position="1768"/>
    </location>
</feature>
<protein>
    <submittedName>
        <fullName evidence="3">Uncharacterized protein LOC108669662</fullName>
    </submittedName>
</protein>
<accession>A0A8B7NFZ7</accession>
<feature type="region of interest" description="Disordered" evidence="1">
    <location>
        <begin position="619"/>
        <end position="667"/>
    </location>
</feature>
<feature type="compositionally biased region" description="Low complexity" evidence="1">
    <location>
        <begin position="1288"/>
        <end position="1302"/>
    </location>
</feature>
<feature type="region of interest" description="Disordered" evidence="1">
    <location>
        <begin position="35"/>
        <end position="176"/>
    </location>
</feature>
<feature type="compositionally biased region" description="Polar residues" evidence="1">
    <location>
        <begin position="1730"/>
        <end position="1745"/>
    </location>
</feature>
<feature type="compositionally biased region" description="Basic and acidic residues" evidence="1">
    <location>
        <begin position="1396"/>
        <end position="1419"/>
    </location>
</feature>
<feature type="compositionally biased region" description="Basic and acidic residues" evidence="1">
    <location>
        <begin position="44"/>
        <end position="55"/>
    </location>
</feature>
<feature type="compositionally biased region" description="Polar residues" evidence="1">
    <location>
        <begin position="362"/>
        <end position="391"/>
    </location>
</feature>
<evidence type="ECO:0000256" key="1">
    <source>
        <dbReference type="SAM" id="MobiDB-lite"/>
    </source>
</evidence>
<feature type="compositionally biased region" description="Basic residues" evidence="1">
    <location>
        <begin position="2123"/>
        <end position="2132"/>
    </location>
</feature>
<feature type="compositionally biased region" description="Pro residues" evidence="1">
    <location>
        <begin position="2155"/>
        <end position="2164"/>
    </location>
</feature>
<feature type="region of interest" description="Disordered" evidence="1">
    <location>
        <begin position="782"/>
        <end position="801"/>
    </location>
</feature>
<feature type="compositionally biased region" description="Basic and acidic residues" evidence="1">
    <location>
        <begin position="165"/>
        <end position="174"/>
    </location>
</feature>
<feature type="region of interest" description="Disordered" evidence="1">
    <location>
        <begin position="2152"/>
        <end position="2198"/>
    </location>
</feature>
<feature type="region of interest" description="Disordered" evidence="1">
    <location>
        <begin position="978"/>
        <end position="1019"/>
    </location>
</feature>
<gene>
    <name evidence="3" type="primary">LOC108669662</name>
</gene>
<dbReference type="RefSeq" id="XP_018012547.2">
    <property type="nucleotide sequence ID" value="XM_018157058.2"/>
</dbReference>
<feature type="compositionally biased region" description="Basic and acidic residues" evidence="1">
    <location>
        <begin position="559"/>
        <end position="571"/>
    </location>
</feature>
<feature type="region of interest" description="Disordered" evidence="1">
    <location>
        <begin position="2114"/>
        <end position="2136"/>
    </location>
</feature>
<feature type="region of interest" description="Disordered" evidence="1">
    <location>
        <begin position="1280"/>
        <end position="1436"/>
    </location>
</feature>
<dbReference type="Proteomes" id="UP000694843">
    <property type="component" value="Unplaced"/>
</dbReference>
<evidence type="ECO:0000313" key="3">
    <source>
        <dbReference type="RefSeq" id="XP_018012547.2"/>
    </source>
</evidence>
<feature type="compositionally biased region" description="Basic and acidic residues" evidence="1">
    <location>
        <begin position="627"/>
        <end position="639"/>
    </location>
</feature>
<evidence type="ECO:0000313" key="2">
    <source>
        <dbReference type="Proteomes" id="UP000694843"/>
    </source>
</evidence>
<feature type="region of interest" description="Disordered" evidence="1">
    <location>
        <begin position="1050"/>
        <end position="1087"/>
    </location>
</feature>
<dbReference type="KEGG" id="hazt:108669662"/>
<feature type="compositionally biased region" description="Basic and acidic residues" evidence="1">
    <location>
        <begin position="1338"/>
        <end position="1347"/>
    </location>
</feature>
<keyword evidence="2" id="KW-1185">Reference proteome</keyword>
<name>A0A8B7NFZ7_HYAAZ</name>
<feature type="compositionally biased region" description="Polar residues" evidence="1">
    <location>
        <begin position="121"/>
        <end position="164"/>
    </location>
</feature>
<dbReference type="OrthoDB" id="6372256at2759"/>
<sequence>MNNSGLKIRWASVCELESLDLSENGSFDIALTEEQLRNSGKVRQNLDDDRVDDNSSRLPSVSSSRSERSRATSVSSRGSVTSSPRVLSRTSDNKRVDETSASEASSLGSSSQHSSVHASSDIPSTSGQPSQSNTGHKCKNTTSLNSSRYKCKNSSTTSYVQDGHMTSRSEEMKSSPKIVTSNKQLRFSDSNIFVNESSQFVNESSQFVNESSLLDTKQRLRNLELDLLARETEAQILAVEHMLDSSDSEVEDLVAEVTSSSSDLDDENPAMEELDFRTRSSSSHDDDKRQCSTSFLRDGQSISCNSMHLPDAGCFGGGEFHHSFSSSDEQELLKITLGSSGRLPFLEDLPEAANESPRELVSMSSRTSVENLSNSAENLPNSTENLPNSAENLPRTVKNLSSSSKNSRVLKSSRSLESLASRPGPQAKEANLGSCHDISSKNGTQLRDLVPFVPKSQIPVDEGGDAGPYGCVITLESRSASVDDLGPASALEEALVSLTSNGECDGLPLIFLDSTFCSGPNSLTGNDNESRDMNDNNERVAIDDIGTCDMNDTAQSTSKGRDTNSESDYSRKSVATDGTSCDASMISNGEEVIAAQKSGSQTPVNVTDKSEVEGTSLAYDASTSESDQPKEPYSDHPEASSEVNGSTECRNRDQRSKASNYVNGETINNPVNPNLIKHNVYIREDHLQFSKQISLPERPEKCRPLIVVPSSAGSWRVFSSNNQTGVMASPGGNISPVVNIEEPPKPDAYGEITINGRSIHDAAMAHNAEICSLDVRFDPNDFMSSSPKEKENQVLSRKNHSSQNPRLVLREVVEARTQDYIVAETSEPEELSNCEVRNYSSQAKNQELRCKFDQPWLAKDQGLSKIEAKTPEFLSNSEIEDRNFDYESQCSEKGQFHIDIRGFNSDDSACEEHAKGNPAPVREHSRICLDLELKKRVAKTSDQDSSKCGVCLGLEGSGSRTLGKQVCECDSKYRRSQRSSSHKKNEKTCSSHAQPRSMHEKKGSSHAQSRSNHEKPCSSHVKSRCKCHKKMSQTSDRGSVLDVSRSLQSLYDCPETPSNERHPASSLGRSAPDKLSKSAKRSSISENNLSVANKSKYSKRYPIEGSRLSDTACEISSLFSGGTEGKCEQTIESDAEMTYDSRNAESSCQNSDSVEETGNQPRCSACSHELRNDKSRGIVSESENSENQEKCKPGCLTCFHKRRKRETKNKATETESIFRLDGVSVLGTVTQVNMISRDVQCNLCNGPYFYSGTRTNKPAVCNKLGKMAIRRPKTAKVFGRYDVNKNQNSGSSSVYNSGSTTTDHGRTVRRYSGSGSITEPVRRGSGSETSCITSHSDSSCKRSREYTSQESESSDDGSRKNSSRSNGEYSESRSVSSIGSKDASPQPSKRISVMSKSEKSERRLTENFPKAAKEIDEHSLRHKTKPSKAAVGDRKSVGPLSSGTKCSLACHHTCECVITSCRCLHTSCVCRANQYRISTCECGSVPVDSRILQRSCTSRGSQTMFDNHDNVGTCDKEIHVDLPILNDSTTQTDIDRSFSVLPDKFSVSFNSKTSSGPEELAGTTVPNTGAAIPEAGSYLPENVFNYSVAAESDAQDLKEHLVRLGQHFRELEKVEETLQVHQYVDRFDSSDSSRLYNFNESQRSSVKMPTTASLPGSPLASRGKIFNSGDASFGGSLSSLKGVIPPFLPESTHVFPSDYVGNKLYTPSVSSTSSTLSPLKPQHSGRDGIRQNTQGPPRTINNPPKINSKPLGLNNRPLRTESNPHRTESNPLRILSNPLRTESNPFRIPSSPHRTESNPLRRNNSPLRTEIYPLRLSSSPLSTESNPLTIINNPLKITKDPHKANQNPPRMPNSLATVGLTQRSVASVECETLIPLSANNVSSSLYEERALYPSYVRKVTSYDPYTSRVYRHQGVVTEDFPPYHTNTNLTLNRTYSLDQSRFPLDPSRISLDPNRAPRDPSRISLDPNRISLDPSGVPKSFKESYSSRIPIGSRQNSYMIDTQKGNIFTEFDKNVKNLENDVRNENFTKKLNFDFLDPRSKNYYEDLADYNSLKDHSHRNYFRNLFYLNYFKDQSYRAYSKHNLSQRNLDSSSLNFQPKLRSYSSLKDLYRKFDRTSTSPSGHRSRILYKGRRPSDYSSPMLRNRVWSSLGDLGLPPPTHPPPSDTTSSVTWSATDEDVTSTDGLLGQATSSARRRRL</sequence>
<dbReference type="GeneID" id="108669662"/>
<feature type="region of interest" description="Disordered" evidence="1">
    <location>
        <begin position="545"/>
        <end position="583"/>
    </location>
</feature>